<evidence type="ECO:0000256" key="4">
    <source>
        <dbReference type="HAMAP-Rule" id="MF_00528"/>
    </source>
</evidence>
<evidence type="ECO:0000256" key="3">
    <source>
        <dbReference type="ARBA" id="ARBA00023080"/>
    </source>
</evidence>
<accession>A0A399RIJ2</accession>
<dbReference type="GO" id="GO:0009117">
    <property type="term" value="P:nucleotide metabolic process"/>
    <property type="evidence" value="ECO:0007669"/>
    <property type="project" value="UniProtKB-KW"/>
</dbReference>
<dbReference type="Pfam" id="PF02545">
    <property type="entry name" value="Maf"/>
    <property type="match status" value="1"/>
</dbReference>
<comment type="catalytic activity">
    <reaction evidence="4">
        <text>a 2'-deoxyribonucleoside 5'-triphosphate + H2O = a 2'-deoxyribonucleoside 5'-phosphate + diphosphate + H(+)</text>
        <dbReference type="Rhea" id="RHEA:44644"/>
        <dbReference type="ChEBI" id="CHEBI:15377"/>
        <dbReference type="ChEBI" id="CHEBI:15378"/>
        <dbReference type="ChEBI" id="CHEBI:33019"/>
        <dbReference type="ChEBI" id="CHEBI:61560"/>
        <dbReference type="ChEBI" id="CHEBI:65317"/>
        <dbReference type="EC" id="3.6.1.9"/>
    </reaction>
</comment>
<evidence type="ECO:0000256" key="1">
    <source>
        <dbReference type="ARBA" id="ARBA00001968"/>
    </source>
</evidence>
<comment type="cofactor">
    <cofactor evidence="1 4">
        <name>a divalent metal cation</name>
        <dbReference type="ChEBI" id="CHEBI:60240"/>
    </cofactor>
</comment>
<dbReference type="HAMAP" id="MF_00528">
    <property type="entry name" value="Maf"/>
    <property type="match status" value="1"/>
</dbReference>
<dbReference type="InterPro" id="IPR029001">
    <property type="entry name" value="ITPase-like_fam"/>
</dbReference>
<sequence>MNKLSVILASGSTSRRSLLANAGVEATGIKPNVDEDAAKAAFRAEGMRVADQAMRLAELKAIKVSRNHSGLVIGGDQMLNLDGEPLDKPADMAEAARHLRQFSGKVHRLETAIVIAENGEPVWRHLTSPKLTVRPLDDTFINHYLKAAGPDILNTVGAYQLEGVGAQLFSRIEGDYFSILGLPLLPLLDYLRVRGVIAA</sequence>
<keyword evidence="4" id="KW-0963">Cytoplasm</keyword>
<keyword evidence="2 4" id="KW-0378">Hydrolase</keyword>
<dbReference type="EC" id="3.6.1.9" evidence="4"/>
<dbReference type="Proteomes" id="UP000266385">
    <property type="component" value="Unassembled WGS sequence"/>
</dbReference>
<comment type="function">
    <text evidence="4">Nucleoside triphosphate pyrophosphatase. May have a dual role in cell division arrest and in preventing the incorporation of modified nucleotides into cellular nucleic acids.</text>
</comment>
<dbReference type="SUPFAM" id="SSF52972">
    <property type="entry name" value="ITPase-like"/>
    <property type="match status" value="1"/>
</dbReference>
<protein>
    <recommendedName>
        <fullName evidence="4">Nucleoside triphosphate pyrophosphatase</fullName>
        <ecNumber evidence="4">3.6.1.9</ecNumber>
    </recommendedName>
    <alternativeName>
        <fullName evidence="4">Nucleotide pyrophosphatase</fullName>
        <shortName evidence="4">Nucleotide PPase</shortName>
    </alternativeName>
</protein>
<comment type="caution">
    <text evidence="4">Lacks conserved residue(s) required for the propagation of feature annotation.</text>
</comment>
<dbReference type="Gene3D" id="3.90.950.10">
    <property type="match status" value="1"/>
</dbReference>
<feature type="active site" description="Proton acceptor" evidence="4">
    <location>
        <position position="76"/>
    </location>
</feature>
<comment type="subcellular location">
    <subcellularLocation>
        <location evidence="4">Cytoplasm</location>
    </subcellularLocation>
</comment>
<name>A0A399RIJ2_9PROT</name>
<dbReference type="CDD" id="cd00555">
    <property type="entry name" value="Maf"/>
    <property type="match status" value="1"/>
</dbReference>
<dbReference type="RefSeq" id="WP_119375682.1">
    <property type="nucleotide sequence ID" value="NZ_QWFX01000006.1"/>
</dbReference>
<dbReference type="EMBL" id="QWFX01000006">
    <property type="protein sequence ID" value="RIJ30363.1"/>
    <property type="molecule type" value="Genomic_DNA"/>
</dbReference>
<evidence type="ECO:0000313" key="5">
    <source>
        <dbReference type="EMBL" id="RIJ30363.1"/>
    </source>
</evidence>
<gene>
    <name evidence="5" type="ORF">D1223_06910</name>
</gene>
<dbReference type="PIRSF" id="PIRSF006305">
    <property type="entry name" value="Maf"/>
    <property type="match status" value="1"/>
</dbReference>
<keyword evidence="6" id="KW-1185">Reference proteome</keyword>
<comment type="catalytic activity">
    <reaction evidence="4">
        <text>a ribonucleoside 5'-triphosphate + H2O = a ribonucleoside 5'-phosphate + diphosphate + H(+)</text>
        <dbReference type="Rhea" id="RHEA:23996"/>
        <dbReference type="ChEBI" id="CHEBI:15377"/>
        <dbReference type="ChEBI" id="CHEBI:15378"/>
        <dbReference type="ChEBI" id="CHEBI:33019"/>
        <dbReference type="ChEBI" id="CHEBI:58043"/>
        <dbReference type="ChEBI" id="CHEBI:61557"/>
        <dbReference type="EC" id="3.6.1.9"/>
    </reaction>
</comment>
<dbReference type="InterPro" id="IPR003697">
    <property type="entry name" value="Maf-like"/>
</dbReference>
<comment type="caution">
    <text evidence="5">The sequence shown here is derived from an EMBL/GenBank/DDBJ whole genome shotgun (WGS) entry which is preliminary data.</text>
</comment>
<dbReference type="OrthoDB" id="9813962at2"/>
<evidence type="ECO:0000256" key="2">
    <source>
        <dbReference type="ARBA" id="ARBA00022801"/>
    </source>
</evidence>
<reference evidence="5 6" key="1">
    <citation type="submission" date="2018-08" db="EMBL/GenBank/DDBJ databases">
        <title>Henriciella mobilis sp. nov., isolated from seawater.</title>
        <authorList>
            <person name="Cheng H."/>
            <person name="Wu Y.-H."/>
            <person name="Xu X.-W."/>
            <person name="Guo L.-L."/>
        </authorList>
    </citation>
    <scope>NUCLEOTIDE SEQUENCE [LARGE SCALE GENOMIC DNA]</scope>
    <source>
        <strain evidence="5 6">JN25</strain>
    </source>
</reference>
<comment type="similarity">
    <text evidence="4">Belongs to the Maf family.</text>
</comment>
<proteinExistence type="inferred from homology"/>
<evidence type="ECO:0000313" key="6">
    <source>
        <dbReference type="Proteomes" id="UP000266385"/>
    </source>
</evidence>
<dbReference type="PANTHER" id="PTHR43213:SF5">
    <property type="entry name" value="BIFUNCTIONAL DTTP_UTP PYROPHOSPHATASE_METHYLTRANSFERASE PROTEIN-RELATED"/>
    <property type="match status" value="1"/>
</dbReference>
<dbReference type="PANTHER" id="PTHR43213">
    <property type="entry name" value="BIFUNCTIONAL DTTP/UTP PYROPHOSPHATASE/METHYLTRANSFERASE PROTEIN-RELATED"/>
    <property type="match status" value="1"/>
</dbReference>
<dbReference type="GO" id="GO:0005737">
    <property type="term" value="C:cytoplasm"/>
    <property type="evidence" value="ECO:0007669"/>
    <property type="project" value="UniProtKB-SubCell"/>
</dbReference>
<dbReference type="AlphaFoldDB" id="A0A399RIJ2"/>
<organism evidence="5 6">
    <name type="scientific">Henriciella mobilis</name>
    <dbReference type="NCBI Taxonomy" id="2305467"/>
    <lineage>
        <taxon>Bacteria</taxon>
        <taxon>Pseudomonadati</taxon>
        <taxon>Pseudomonadota</taxon>
        <taxon>Alphaproteobacteria</taxon>
        <taxon>Hyphomonadales</taxon>
        <taxon>Hyphomonadaceae</taxon>
        <taxon>Henriciella</taxon>
    </lineage>
</organism>
<keyword evidence="3 4" id="KW-0546">Nucleotide metabolism</keyword>
<dbReference type="GO" id="GO:0047429">
    <property type="term" value="F:nucleoside triphosphate diphosphatase activity"/>
    <property type="evidence" value="ECO:0007669"/>
    <property type="project" value="UniProtKB-EC"/>
</dbReference>